<name>A0A6L2L3M4_TANCI</name>
<accession>A0A6L2L3M4</accession>
<comment type="caution">
    <text evidence="2">The sequence shown here is derived from an EMBL/GenBank/DDBJ whole genome shotgun (WGS) entry which is preliminary data.</text>
</comment>
<feature type="compositionally biased region" description="Polar residues" evidence="1">
    <location>
        <begin position="65"/>
        <end position="78"/>
    </location>
</feature>
<dbReference type="AlphaFoldDB" id="A0A6L2L3M4"/>
<feature type="region of interest" description="Disordered" evidence="1">
    <location>
        <begin position="59"/>
        <end position="81"/>
    </location>
</feature>
<evidence type="ECO:0000313" key="2">
    <source>
        <dbReference type="EMBL" id="GEU56258.1"/>
    </source>
</evidence>
<sequence>MSTNPTIIAEKLYPTTLTNIQLFLIEDMLETFVVGLYGYLRPIQAYDITLPLCINTQPSPKPDASQYTTKSSGPSGSARTGEVMEWSWEVVGYGGVARKEGEEAVA</sequence>
<organism evidence="2">
    <name type="scientific">Tanacetum cinerariifolium</name>
    <name type="common">Dalmatian daisy</name>
    <name type="synonym">Chrysanthemum cinerariifolium</name>
    <dbReference type="NCBI Taxonomy" id="118510"/>
    <lineage>
        <taxon>Eukaryota</taxon>
        <taxon>Viridiplantae</taxon>
        <taxon>Streptophyta</taxon>
        <taxon>Embryophyta</taxon>
        <taxon>Tracheophyta</taxon>
        <taxon>Spermatophyta</taxon>
        <taxon>Magnoliopsida</taxon>
        <taxon>eudicotyledons</taxon>
        <taxon>Gunneridae</taxon>
        <taxon>Pentapetalae</taxon>
        <taxon>asterids</taxon>
        <taxon>campanulids</taxon>
        <taxon>Asterales</taxon>
        <taxon>Asteraceae</taxon>
        <taxon>Asteroideae</taxon>
        <taxon>Anthemideae</taxon>
        <taxon>Anthemidinae</taxon>
        <taxon>Tanacetum</taxon>
    </lineage>
</organism>
<proteinExistence type="predicted"/>
<feature type="non-terminal residue" evidence="2">
    <location>
        <position position="106"/>
    </location>
</feature>
<evidence type="ECO:0000256" key="1">
    <source>
        <dbReference type="SAM" id="MobiDB-lite"/>
    </source>
</evidence>
<gene>
    <name evidence="2" type="ORF">Tci_028236</name>
</gene>
<dbReference type="EMBL" id="BKCJ010003633">
    <property type="protein sequence ID" value="GEU56258.1"/>
    <property type="molecule type" value="Genomic_DNA"/>
</dbReference>
<reference evidence="2" key="1">
    <citation type="journal article" date="2019" name="Sci. Rep.">
        <title>Draft genome of Tanacetum cinerariifolium, the natural source of mosquito coil.</title>
        <authorList>
            <person name="Yamashiro T."/>
            <person name="Shiraishi A."/>
            <person name="Satake H."/>
            <person name="Nakayama K."/>
        </authorList>
    </citation>
    <scope>NUCLEOTIDE SEQUENCE</scope>
</reference>
<protein>
    <submittedName>
        <fullName evidence="2">Uncharacterized protein</fullName>
    </submittedName>
</protein>